<accession>A0A4Y9STK9</accession>
<dbReference type="RefSeq" id="WP_135190947.1">
    <property type="nucleotide sequence ID" value="NZ_SPUM01000114.1"/>
</dbReference>
<dbReference type="PANTHER" id="PTHR33525">
    <property type="match status" value="1"/>
</dbReference>
<dbReference type="InterPro" id="IPR052340">
    <property type="entry name" value="RNase_Y/CdgJ"/>
</dbReference>
<dbReference type="AlphaFoldDB" id="A0A4Y9STK9"/>
<reference evidence="2 3" key="1">
    <citation type="submission" date="2019-03" db="EMBL/GenBank/DDBJ databases">
        <title>Draft genome of Massilia hortus sp. nov., a novel bacterial species of the Oxalobacteraceae family.</title>
        <authorList>
            <person name="Peta V."/>
            <person name="Raths R."/>
            <person name="Bucking H."/>
        </authorList>
    </citation>
    <scope>NUCLEOTIDE SEQUENCE [LARGE SCALE GENOMIC DNA]</scope>
    <source>
        <strain evidence="2 3">ONC3</strain>
    </source>
</reference>
<dbReference type="OrthoDB" id="9791419at2"/>
<dbReference type="SUPFAM" id="SSF55781">
    <property type="entry name" value="GAF domain-like"/>
    <property type="match status" value="1"/>
</dbReference>
<dbReference type="InterPro" id="IPR029016">
    <property type="entry name" value="GAF-like_dom_sf"/>
</dbReference>
<feature type="domain" description="HDOD" evidence="1">
    <location>
        <begin position="30"/>
        <end position="226"/>
    </location>
</feature>
<dbReference type="Pfam" id="PF08668">
    <property type="entry name" value="HDOD"/>
    <property type="match status" value="1"/>
</dbReference>
<dbReference type="PANTHER" id="PTHR33525:SF3">
    <property type="entry name" value="RIBONUCLEASE Y"/>
    <property type="match status" value="1"/>
</dbReference>
<keyword evidence="3" id="KW-1185">Reference proteome</keyword>
<name>A0A4Y9STK9_9BURK</name>
<sequence>MIDISSSSLEAGARQVRAALMQKVCGDEDMFALGSSVARVVQMASSDDHGTDDLAYYVLSDVALTQRILRLANTVQYRAAAGTAVTTISRAISLLGFDNVKTTALAMLLVDALSNNVHAASVRVELEAALCASLVGREMARHSFYQGAEEASIAALFKNLAPLLVASHEYERYREIAALAASGKHTVAQASHLIIGCSYDALSGTVLAEWKIPDVIVRAQAPLPPGQLKAAANRGEWMRQVASFSLDVARLLGKTASPAGEPEAAAMLARYGAALNLDARQLDELFDSVQQGMHSLLESMNMEPVARPAEPEGDGLPNVLLQATLHAGDAERGLHPSGKPKNARELLLAGVQDVTQMRASGQGKVNEIILAVLETLYRSMGFRFATVCLKDARLGQYRARSSLGADEARIQAGFAFPAATSRNIFHLAMENDADLMIEDATSTKIRDLLPAWHKQLLPDAKSFIVLPLVVGKAQLGLFYADRACPAPEGVPPDETSLIKALKGQVLAALAPT</sequence>
<dbReference type="Proteomes" id="UP000297258">
    <property type="component" value="Unassembled WGS sequence"/>
</dbReference>
<dbReference type="SUPFAM" id="SSF109604">
    <property type="entry name" value="HD-domain/PDEase-like"/>
    <property type="match status" value="1"/>
</dbReference>
<evidence type="ECO:0000313" key="3">
    <source>
        <dbReference type="Proteomes" id="UP000297258"/>
    </source>
</evidence>
<dbReference type="Gene3D" id="1.10.3210.10">
    <property type="entry name" value="Hypothetical protein af1432"/>
    <property type="match status" value="1"/>
</dbReference>
<evidence type="ECO:0000313" key="2">
    <source>
        <dbReference type="EMBL" id="TFW30132.1"/>
    </source>
</evidence>
<proteinExistence type="predicted"/>
<dbReference type="InterPro" id="IPR013976">
    <property type="entry name" value="HDOD"/>
</dbReference>
<dbReference type="EMBL" id="SPUM01000114">
    <property type="protein sequence ID" value="TFW30132.1"/>
    <property type="molecule type" value="Genomic_DNA"/>
</dbReference>
<protein>
    <submittedName>
        <fullName evidence="2">HDOD domain-containing protein</fullName>
    </submittedName>
</protein>
<dbReference type="Gene3D" id="3.30.450.40">
    <property type="match status" value="1"/>
</dbReference>
<comment type="caution">
    <text evidence="2">The sequence shown here is derived from an EMBL/GenBank/DDBJ whole genome shotgun (WGS) entry which is preliminary data.</text>
</comment>
<organism evidence="2 3">
    <name type="scientific">Massilia horti</name>
    <dbReference type="NCBI Taxonomy" id="2562153"/>
    <lineage>
        <taxon>Bacteria</taxon>
        <taxon>Pseudomonadati</taxon>
        <taxon>Pseudomonadota</taxon>
        <taxon>Betaproteobacteria</taxon>
        <taxon>Burkholderiales</taxon>
        <taxon>Oxalobacteraceae</taxon>
        <taxon>Telluria group</taxon>
        <taxon>Massilia</taxon>
    </lineage>
</organism>
<gene>
    <name evidence="2" type="ORF">E4O92_17520</name>
</gene>
<dbReference type="PROSITE" id="PS51833">
    <property type="entry name" value="HDOD"/>
    <property type="match status" value="1"/>
</dbReference>
<evidence type="ECO:0000259" key="1">
    <source>
        <dbReference type="PROSITE" id="PS51833"/>
    </source>
</evidence>